<organism evidence="7 9">
    <name type="scientific">Methylobacterium oxalidis</name>
    <dbReference type="NCBI Taxonomy" id="944322"/>
    <lineage>
        <taxon>Bacteria</taxon>
        <taxon>Pseudomonadati</taxon>
        <taxon>Pseudomonadota</taxon>
        <taxon>Alphaproteobacteria</taxon>
        <taxon>Hyphomicrobiales</taxon>
        <taxon>Methylobacteriaceae</taxon>
        <taxon>Methylobacterium</taxon>
    </lineage>
</organism>
<dbReference type="GO" id="GO:0005886">
    <property type="term" value="C:plasma membrane"/>
    <property type="evidence" value="ECO:0007669"/>
    <property type="project" value="UniProtKB-SubCell"/>
</dbReference>
<gene>
    <name evidence="8" type="ORF">GCM10007888_39780</name>
    <name evidence="7" type="ORF">MOX02_35490</name>
</gene>
<name>A0A512J6A9_9HYPH</name>
<sequence length="118" mass="12319">MDLPLPAALPARTCRMSAGPTPPAPSGARIWRRALLVWAGLILLLGLSCLAAWAPLGGWTSAVNLGLAATQAALVAVLFMRLDEAGPLVRLTAACGLFWLAILFTLCLTDVLSRLANA</sequence>
<keyword evidence="5 6" id="KW-0472">Membrane</keyword>
<evidence type="ECO:0000256" key="4">
    <source>
        <dbReference type="ARBA" id="ARBA00022989"/>
    </source>
</evidence>
<keyword evidence="3 6" id="KW-0812">Transmembrane</keyword>
<evidence type="ECO:0000256" key="6">
    <source>
        <dbReference type="SAM" id="Phobius"/>
    </source>
</evidence>
<evidence type="ECO:0000256" key="1">
    <source>
        <dbReference type="ARBA" id="ARBA00004651"/>
    </source>
</evidence>
<reference evidence="8" key="1">
    <citation type="journal article" date="2014" name="Int. J. Syst. Evol. Microbiol.">
        <title>Complete genome of a new Firmicutes species belonging to the dominant human colonic microbiota ('Ruminococcus bicirculans') reveals two chromosomes and a selective capacity to utilize plant glucans.</title>
        <authorList>
            <consortium name="NISC Comparative Sequencing Program"/>
            <person name="Wegmann U."/>
            <person name="Louis P."/>
            <person name="Goesmann A."/>
            <person name="Henrissat B."/>
            <person name="Duncan S.H."/>
            <person name="Flint H.J."/>
        </authorList>
    </citation>
    <scope>NUCLEOTIDE SEQUENCE</scope>
    <source>
        <strain evidence="8">NBRC 107715</strain>
    </source>
</reference>
<dbReference type="AlphaFoldDB" id="A0A512J6A9"/>
<keyword evidence="2" id="KW-1003">Cell membrane</keyword>
<dbReference type="EMBL" id="BJZU01000072">
    <property type="protein sequence ID" value="GEP05511.1"/>
    <property type="molecule type" value="Genomic_DNA"/>
</dbReference>
<proteinExistence type="predicted"/>
<dbReference type="Pfam" id="PF03626">
    <property type="entry name" value="COX4_pro"/>
    <property type="match status" value="1"/>
</dbReference>
<evidence type="ECO:0000313" key="10">
    <source>
        <dbReference type="Proteomes" id="UP001156856"/>
    </source>
</evidence>
<evidence type="ECO:0000313" key="7">
    <source>
        <dbReference type="EMBL" id="GEP05511.1"/>
    </source>
</evidence>
<feature type="transmembrane region" description="Helical" evidence="6">
    <location>
        <begin position="35"/>
        <end position="56"/>
    </location>
</feature>
<accession>A0A512J6A9</accession>
<evidence type="ECO:0000256" key="5">
    <source>
        <dbReference type="ARBA" id="ARBA00023136"/>
    </source>
</evidence>
<reference evidence="8" key="4">
    <citation type="submission" date="2023-01" db="EMBL/GenBank/DDBJ databases">
        <title>Draft genome sequence of Methylobacterium oxalidis strain NBRC 107715.</title>
        <authorList>
            <person name="Sun Q."/>
            <person name="Mori K."/>
        </authorList>
    </citation>
    <scope>NUCLEOTIDE SEQUENCE</scope>
    <source>
        <strain evidence="8">NBRC 107715</strain>
    </source>
</reference>
<comment type="subcellular location">
    <subcellularLocation>
        <location evidence="1">Cell membrane</location>
        <topology evidence="1">Multi-pass membrane protein</topology>
    </subcellularLocation>
</comment>
<keyword evidence="10" id="KW-1185">Reference proteome</keyword>
<dbReference type="Proteomes" id="UP001156856">
    <property type="component" value="Unassembled WGS sequence"/>
</dbReference>
<dbReference type="EMBL" id="BSPK01000075">
    <property type="protein sequence ID" value="GLS65596.1"/>
    <property type="molecule type" value="Genomic_DNA"/>
</dbReference>
<feature type="transmembrane region" description="Helical" evidence="6">
    <location>
        <begin position="91"/>
        <end position="112"/>
    </location>
</feature>
<evidence type="ECO:0000256" key="2">
    <source>
        <dbReference type="ARBA" id="ARBA00022475"/>
    </source>
</evidence>
<dbReference type="NCBIfam" id="TIGR02229">
    <property type="entry name" value="caa3_sub_IV"/>
    <property type="match status" value="1"/>
</dbReference>
<evidence type="ECO:0000313" key="8">
    <source>
        <dbReference type="EMBL" id="GLS65596.1"/>
    </source>
</evidence>
<protein>
    <recommendedName>
        <fullName evidence="11">Oxidase</fullName>
    </recommendedName>
</protein>
<feature type="transmembrane region" description="Helical" evidence="6">
    <location>
        <begin position="62"/>
        <end position="79"/>
    </location>
</feature>
<evidence type="ECO:0008006" key="11">
    <source>
        <dbReference type="Google" id="ProtNLM"/>
    </source>
</evidence>
<evidence type="ECO:0000256" key="3">
    <source>
        <dbReference type="ARBA" id="ARBA00022692"/>
    </source>
</evidence>
<reference evidence="10" key="2">
    <citation type="journal article" date="2019" name="Int. J. Syst. Evol. Microbiol.">
        <title>The Global Catalogue of Microorganisms (GCM) 10K type strain sequencing project: providing services to taxonomists for standard genome sequencing and annotation.</title>
        <authorList>
            <consortium name="The Broad Institute Genomics Platform"/>
            <consortium name="The Broad Institute Genome Sequencing Center for Infectious Disease"/>
            <person name="Wu L."/>
            <person name="Ma J."/>
        </authorList>
    </citation>
    <scope>NUCLEOTIDE SEQUENCE [LARGE SCALE GENOMIC DNA]</scope>
    <source>
        <strain evidence="10">NBRC 107715</strain>
    </source>
</reference>
<keyword evidence="4 6" id="KW-1133">Transmembrane helix</keyword>
<comment type="caution">
    <text evidence="7">The sequence shown here is derived from an EMBL/GenBank/DDBJ whole genome shotgun (WGS) entry which is preliminary data.</text>
</comment>
<dbReference type="InterPro" id="IPR011743">
    <property type="entry name" value="Caa3_sub_IV"/>
</dbReference>
<reference evidence="7 9" key="3">
    <citation type="submission" date="2019-07" db="EMBL/GenBank/DDBJ databases">
        <title>Whole genome shotgun sequence of Methylobacterium oxalidis NBRC 107715.</title>
        <authorList>
            <person name="Hosoyama A."/>
            <person name="Uohara A."/>
            <person name="Ohji S."/>
            <person name="Ichikawa N."/>
        </authorList>
    </citation>
    <scope>NUCLEOTIDE SEQUENCE [LARGE SCALE GENOMIC DNA]</scope>
    <source>
        <strain evidence="7 9">NBRC 107715</strain>
    </source>
</reference>
<dbReference type="Proteomes" id="UP000321960">
    <property type="component" value="Unassembled WGS sequence"/>
</dbReference>
<dbReference type="InterPro" id="IPR005171">
    <property type="entry name" value="Cyt_c_oxidase_su4_prok"/>
</dbReference>
<evidence type="ECO:0000313" key="9">
    <source>
        <dbReference type="Proteomes" id="UP000321960"/>
    </source>
</evidence>